<comment type="caution">
    <text evidence="1">The sequence shown here is derived from an EMBL/GenBank/DDBJ whole genome shotgun (WGS) entry which is preliminary data.</text>
</comment>
<keyword evidence="2" id="KW-1185">Reference proteome</keyword>
<dbReference type="Proteomes" id="UP001597469">
    <property type="component" value="Unassembled WGS sequence"/>
</dbReference>
<dbReference type="EMBL" id="JBHULN010000028">
    <property type="protein sequence ID" value="MFD2574438.1"/>
    <property type="molecule type" value="Genomic_DNA"/>
</dbReference>
<name>A0ABW5MDS9_9BACT</name>
<evidence type="ECO:0000313" key="2">
    <source>
        <dbReference type="Proteomes" id="UP001597469"/>
    </source>
</evidence>
<sequence length="70" mass="8184">MNEQQYAQALSRHLDMIAGFKQCINVERTHGTDLGVRQYEHLVRKLFVELDELMTMAPGKLKHEVVIHHE</sequence>
<proteinExistence type="predicted"/>
<reference evidence="2" key="1">
    <citation type="journal article" date="2019" name="Int. J. Syst. Evol. Microbiol.">
        <title>The Global Catalogue of Microorganisms (GCM) 10K type strain sequencing project: providing services to taxonomists for standard genome sequencing and annotation.</title>
        <authorList>
            <consortium name="The Broad Institute Genomics Platform"/>
            <consortium name="The Broad Institute Genome Sequencing Center for Infectious Disease"/>
            <person name="Wu L."/>
            <person name="Ma J."/>
        </authorList>
    </citation>
    <scope>NUCLEOTIDE SEQUENCE [LARGE SCALE GENOMIC DNA]</scope>
    <source>
        <strain evidence="2">KCTC 42805</strain>
    </source>
</reference>
<gene>
    <name evidence="1" type="ORF">ACFSUS_27635</name>
</gene>
<dbReference type="RefSeq" id="WP_381528143.1">
    <property type="nucleotide sequence ID" value="NZ_JBHULN010000028.1"/>
</dbReference>
<accession>A0ABW5MDS9</accession>
<evidence type="ECO:0000313" key="1">
    <source>
        <dbReference type="EMBL" id="MFD2574438.1"/>
    </source>
</evidence>
<protein>
    <submittedName>
        <fullName evidence="1">Uncharacterized protein</fullName>
    </submittedName>
</protein>
<organism evidence="1 2">
    <name type="scientific">Spirosoma soli</name>
    <dbReference type="NCBI Taxonomy" id="1770529"/>
    <lineage>
        <taxon>Bacteria</taxon>
        <taxon>Pseudomonadati</taxon>
        <taxon>Bacteroidota</taxon>
        <taxon>Cytophagia</taxon>
        <taxon>Cytophagales</taxon>
        <taxon>Cytophagaceae</taxon>
        <taxon>Spirosoma</taxon>
    </lineage>
</organism>